<evidence type="ECO:0000313" key="2">
    <source>
        <dbReference type="EMBL" id="PXX41349.1"/>
    </source>
</evidence>
<keyword evidence="3" id="KW-1185">Reference proteome</keyword>
<feature type="transmembrane region" description="Helical" evidence="1">
    <location>
        <begin position="34"/>
        <end position="52"/>
    </location>
</feature>
<dbReference type="AlphaFoldDB" id="A0A318J0T8"/>
<proteinExistence type="predicted"/>
<evidence type="ECO:0000256" key="1">
    <source>
        <dbReference type="SAM" id="Phobius"/>
    </source>
</evidence>
<gene>
    <name evidence="2" type="ORF">DFR38_12534</name>
</gene>
<protein>
    <submittedName>
        <fullName evidence="2">Uncharacterized protein</fullName>
    </submittedName>
</protein>
<comment type="caution">
    <text evidence="2">The sequence shown here is derived from an EMBL/GenBank/DDBJ whole genome shotgun (WGS) entry which is preliminary data.</text>
</comment>
<accession>A0A318J0T8</accession>
<keyword evidence="1" id="KW-0812">Transmembrane</keyword>
<evidence type="ECO:0000313" key="3">
    <source>
        <dbReference type="Proteomes" id="UP000248395"/>
    </source>
</evidence>
<keyword evidence="1" id="KW-1133">Transmembrane helix</keyword>
<dbReference type="EMBL" id="QJKC01000025">
    <property type="protein sequence ID" value="PXX41349.1"/>
    <property type="molecule type" value="Genomic_DNA"/>
</dbReference>
<keyword evidence="1" id="KW-0472">Membrane</keyword>
<feature type="transmembrane region" description="Helical" evidence="1">
    <location>
        <begin position="10"/>
        <end position="28"/>
    </location>
</feature>
<name>A0A318J0T8_9NEIS</name>
<sequence length="200" mass="22536">MVFKIFRGGLLVKIFSGIAFAIAVLLLISGYVKGLLFIVLGVALIFYPKLIGGRKGKEKNIQVLDGLNRAEWQENMDISHAELKKSKSANHSSYEKSAVAWILEKFHEERIARIKMILKNYDFLLAKYGDASSKAAVDILEHLNLPKVDGKNLSSILYEGYFIATENDIPADMVEQMTVRCKEKAEMIMSKTLDVYEKNS</sequence>
<dbReference type="Proteomes" id="UP000248395">
    <property type="component" value="Unassembled WGS sequence"/>
</dbReference>
<organism evidence="2 3">
    <name type="scientific">Aquitalea magnusonii</name>
    <dbReference type="NCBI Taxonomy" id="332411"/>
    <lineage>
        <taxon>Bacteria</taxon>
        <taxon>Pseudomonadati</taxon>
        <taxon>Pseudomonadota</taxon>
        <taxon>Betaproteobacteria</taxon>
        <taxon>Neisseriales</taxon>
        <taxon>Chromobacteriaceae</taxon>
        <taxon>Aquitalea</taxon>
    </lineage>
</organism>
<reference evidence="2 3" key="1">
    <citation type="submission" date="2018-05" db="EMBL/GenBank/DDBJ databases">
        <title>Genomic Encyclopedia of Type Strains, Phase IV (KMG-IV): sequencing the most valuable type-strain genomes for metagenomic binning, comparative biology and taxonomic classification.</title>
        <authorList>
            <person name="Goeker M."/>
        </authorList>
    </citation>
    <scope>NUCLEOTIDE SEQUENCE [LARGE SCALE GENOMIC DNA]</scope>
    <source>
        <strain evidence="2 3">DSM 25134</strain>
    </source>
</reference>